<dbReference type="AlphaFoldDB" id="A0A7V0LTV5"/>
<proteinExistence type="predicted"/>
<gene>
    <name evidence="1" type="ORF">ENH14_01820</name>
</gene>
<protein>
    <submittedName>
        <fullName evidence="1">Uncharacterized protein</fullName>
    </submittedName>
</protein>
<dbReference type="Proteomes" id="UP000886381">
    <property type="component" value="Unassembled WGS sequence"/>
</dbReference>
<dbReference type="EMBL" id="DRDR01000080">
    <property type="protein sequence ID" value="HDL60172.1"/>
    <property type="molecule type" value="Genomic_DNA"/>
</dbReference>
<reference evidence="1" key="1">
    <citation type="journal article" date="2020" name="mSystems">
        <title>Genome- and Community-Level Interaction Insights into Carbon Utilization and Element Cycling Functions of Hydrothermarchaeota in Hydrothermal Sediment.</title>
        <authorList>
            <person name="Zhou Z."/>
            <person name="Liu Y."/>
            <person name="Xu W."/>
            <person name="Pan J."/>
            <person name="Luo Z.H."/>
            <person name="Li M."/>
        </authorList>
    </citation>
    <scope>NUCLEOTIDE SEQUENCE [LARGE SCALE GENOMIC DNA]</scope>
    <source>
        <strain evidence="1">HyVt-28</strain>
    </source>
</reference>
<sequence>MDKQKWEKIDALELLERAQKLYREIMDVCTSSDLPPILVVGVLDTVKTRVHFMVHDAAASTFTDGDRNEIYV</sequence>
<comment type="caution">
    <text evidence="1">The sequence shown here is derived from an EMBL/GenBank/DDBJ whole genome shotgun (WGS) entry which is preliminary data.</text>
</comment>
<organism evidence="1">
    <name type="scientific">candidate division WOR-3 bacterium</name>
    <dbReference type="NCBI Taxonomy" id="2052148"/>
    <lineage>
        <taxon>Bacteria</taxon>
        <taxon>Bacteria division WOR-3</taxon>
    </lineage>
</organism>
<name>A0A7V0LTV5_UNCW3</name>
<evidence type="ECO:0000313" key="1">
    <source>
        <dbReference type="EMBL" id="HDL60172.1"/>
    </source>
</evidence>
<accession>A0A7V0LTV5</accession>